<evidence type="ECO:0000313" key="2">
    <source>
        <dbReference type="Proteomes" id="UP001060085"/>
    </source>
</evidence>
<proteinExistence type="predicted"/>
<reference evidence="2" key="1">
    <citation type="journal article" date="2023" name="Nat. Plants">
        <title>Single-cell RNA sequencing provides a high-resolution roadmap for understanding the multicellular compartmentation of specialized metabolism.</title>
        <authorList>
            <person name="Sun S."/>
            <person name="Shen X."/>
            <person name="Li Y."/>
            <person name="Li Y."/>
            <person name="Wang S."/>
            <person name="Li R."/>
            <person name="Zhang H."/>
            <person name="Shen G."/>
            <person name="Guo B."/>
            <person name="Wei J."/>
            <person name="Xu J."/>
            <person name="St-Pierre B."/>
            <person name="Chen S."/>
            <person name="Sun C."/>
        </authorList>
    </citation>
    <scope>NUCLEOTIDE SEQUENCE [LARGE SCALE GENOMIC DNA]</scope>
</reference>
<accession>A0ACB9ZQQ8</accession>
<gene>
    <name evidence="1" type="ORF">M9H77_35945</name>
</gene>
<protein>
    <submittedName>
        <fullName evidence="1">Uncharacterized protein</fullName>
    </submittedName>
</protein>
<evidence type="ECO:0000313" key="1">
    <source>
        <dbReference type="EMBL" id="KAI5649940.1"/>
    </source>
</evidence>
<sequence length="116" mass="13155">MILRDEKLTFRDKDIISSRKYSQEVKDLLHGPFTIARQKKIKDNDGNVDNGMVVYMENTLKIKLEEKRTPTNDGSPTPTTVGRPLDGNGLEANNPTFSTRFHPTVADRVRVENTPL</sequence>
<dbReference type="Proteomes" id="UP001060085">
    <property type="component" value="Linkage Group LG08"/>
</dbReference>
<organism evidence="1 2">
    <name type="scientific">Catharanthus roseus</name>
    <name type="common">Madagascar periwinkle</name>
    <name type="synonym">Vinca rosea</name>
    <dbReference type="NCBI Taxonomy" id="4058"/>
    <lineage>
        <taxon>Eukaryota</taxon>
        <taxon>Viridiplantae</taxon>
        <taxon>Streptophyta</taxon>
        <taxon>Embryophyta</taxon>
        <taxon>Tracheophyta</taxon>
        <taxon>Spermatophyta</taxon>
        <taxon>Magnoliopsida</taxon>
        <taxon>eudicotyledons</taxon>
        <taxon>Gunneridae</taxon>
        <taxon>Pentapetalae</taxon>
        <taxon>asterids</taxon>
        <taxon>lamiids</taxon>
        <taxon>Gentianales</taxon>
        <taxon>Apocynaceae</taxon>
        <taxon>Rauvolfioideae</taxon>
        <taxon>Vinceae</taxon>
        <taxon>Catharanthinae</taxon>
        <taxon>Catharanthus</taxon>
    </lineage>
</organism>
<keyword evidence="2" id="KW-1185">Reference proteome</keyword>
<name>A0ACB9ZQQ8_CATRO</name>
<dbReference type="EMBL" id="CM044708">
    <property type="protein sequence ID" value="KAI5649940.1"/>
    <property type="molecule type" value="Genomic_DNA"/>
</dbReference>
<comment type="caution">
    <text evidence="1">The sequence shown here is derived from an EMBL/GenBank/DDBJ whole genome shotgun (WGS) entry which is preliminary data.</text>
</comment>